<evidence type="ECO:0000256" key="2">
    <source>
        <dbReference type="SAM" id="SignalP"/>
    </source>
</evidence>
<evidence type="ECO:0000313" key="3">
    <source>
        <dbReference type="EMBL" id="KAF9625695.1"/>
    </source>
</evidence>
<sequence length="71" mass="7372">MAFSKTAVIFTVYFAILVLSVVADSMPGMMPPMPGMDSPAPAPNSSVTSLPSMVVGLVGFVASLLVLKDRI</sequence>
<evidence type="ECO:0000313" key="4">
    <source>
        <dbReference type="Proteomes" id="UP000631114"/>
    </source>
</evidence>
<accession>A0A835IXN7</accession>
<name>A0A835IXN7_9MAGN</name>
<organism evidence="3 4">
    <name type="scientific">Coptis chinensis</name>
    <dbReference type="NCBI Taxonomy" id="261450"/>
    <lineage>
        <taxon>Eukaryota</taxon>
        <taxon>Viridiplantae</taxon>
        <taxon>Streptophyta</taxon>
        <taxon>Embryophyta</taxon>
        <taxon>Tracheophyta</taxon>
        <taxon>Spermatophyta</taxon>
        <taxon>Magnoliopsida</taxon>
        <taxon>Ranunculales</taxon>
        <taxon>Ranunculaceae</taxon>
        <taxon>Coptidoideae</taxon>
        <taxon>Coptis</taxon>
    </lineage>
</organism>
<reference evidence="3 4" key="1">
    <citation type="submission" date="2020-10" db="EMBL/GenBank/DDBJ databases">
        <title>The Coptis chinensis genome and diversification of protoberbering-type alkaloids.</title>
        <authorList>
            <person name="Wang B."/>
            <person name="Shu S."/>
            <person name="Song C."/>
            <person name="Liu Y."/>
        </authorList>
    </citation>
    <scope>NUCLEOTIDE SEQUENCE [LARGE SCALE GENOMIC DNA]</scope>
    <source>
        <strain evidence="3">HL-2020</strain>
        <tissue evidence="3">Leaf</tissue>
    </source>
</reference>
<proteinExistence type="predicted"/>
<keyword evidence="4" id="KW-1185">Reference proteome</keyword>
<evidence type="ECO:0000256" key="1">
    <source>
        <dbReference type="SAM" id="Phobius"/>
    </source>
</evidence>
<feature type="chain" id="PRO_5032878956" evidence="2">
    <location>
        <begin position="24"/>
        <end position="71"/>
    </location>
</feature>
<keyword evidence="2" id="KW-0732">Signal</keyword>
<feature type="signal peptide" evidence="2">
    <location>
        <begin position="1"/>
        <end position="23"/>
    </location>
</feature>
<keyword evidence="1" id="KW-0472">Membrane</keyword>
<protein>
    <submittedName>
        <fullName evidence="3">Uncharacterized protein</fullName>
    </submittedName>
</protein>
<dbReference type="AlphaFoldDB" id="A0A835IXN7"/>
<gene>
    <name evidence="3" type="ORF">IFM89_026275</name>
</gene>
<dbReference type="EMBL" id="JADFTS010000001">
    <property type="protein sequence ID" value="KAF9625695.1"/>
    <property type="molecule type" value="Genomic_DNA"/>
</dbReference>
<keyword evidence="1" id="KW-1133">Transmembrane helix</keyword>
<feature type="transmembrane region" description="Helical" evidence="1">
    <location>
        <begin position="47"/>
        <end position="67"/>
    </location>
</feature>
<comment type="caution">
    <text evidence="3">The sequence shown here is derived from an EMBL/GenBank/DDBJ whole genome shotgun (WGS) entry which is preliminary data.</text>
</comment>
<keyword evidence="1" id="KW-0812">Transmembrane</keyword>
<dbReference type="Proteomes" id="UP000631114">
    <property type="component" value="Unassembled WGS sequence"/>
</dbReference>